<evidence type="ECO:0000256" key="3">
    <source>
        <dbReference type="ARBA" id="ARBA00023002"/>
    </source>
</evidence>
<name>A0A923E610_CLOTT</name>
<dbReference type="InterPro" id="IPR004925">
    <property type="entry name" value="HpaB/PvcC/4-BUDH"/>
</dbReference>
<feature type="domain" description="HpaB/PvcC/4-BUDH C-terminal" evidence="5">
    <location>
        <begin position="282"/>
        <end position="480"/>
    </location>
</feature>
<keyword evidence="2 4" id="KW-0274">FAD</keyword>
<dbReference type="InterPro" id="IPR036250">
    <property type="entry name" value="AcylCo_DH-like_C"/>
</dbReference>
<dbReference type="RefSeq" id="WP_035147765.1">
    <property type="nucleotide sequence ID" value="NZ_JAAZWO010000004.1"/>
</dbReference>
<gene>
    <name evidence="7" type="ORF">HGG79_04375</name>
</gene>
<evidence type="ECO:0000256" key="2">
    <source>
        <dbReference type="ARBA" id="ARBA00022827"/>
    </source>
</evidence>
<feature type="domain" description="HpaB/PvcC/4-BUDH N-terminal" evidence="6">
    <location>
        <begin position="5"/>
        <end position="275"/>
    </location>
</feature>
<dbReference type="SUPFAM" id="SSF56645">
    <property type="entry name" value="Acyl-CoA dehydrogenase NM domain-like"/>
    <property type="match status" value="1"/>
</dbReference>
<dbReference type="EMBL" id="JAAZWO010000004">
    <property type="protein sequence ID" value="MBC2397018.1"/>
    <property type="molecule type" value="Genomic_DNA"/>
</dbReference>
<dbReference type="PANTHER" id="PTHR36117">
    <property type="entry name" value="4-HYDROXYPHENYLACETATE 3-MONOOXYGENASE-RELATED"/>
    <property type="match status" value="1"/>
</dbReference>
<organism evidence="7 8">
    <name type="scientific">Clostridium tetanomorphum</name>
    <dbReference type="NCBI Taxonomy" id="1553"/>
    <lineage>
        <taxon>Bacteria</taxon>
        <taxon>Bacillati</taxon>
        <taxon>Bacillota</taxon>
        <taxon>Clostridia</taxon>
        <taxon>Eubacteriales</taxon>
        <taxon>Clostridiaceae</taxon>
        <taxon>Clostridium</taxon>
    </lineage>
</organism>
<keyword evidence="3" id="KW-0560">Oxidoreductase</keyword>
<proteinExistence type="predicted"/>
<evidence type="ECO:0000313" key="7">
    <source>
        <dbReference type="EMBL" id="MBC2397018.1"/>
    </source>
</evidence>
<dbReference type="Gene3D" id="1.20.140.10">
    <property type="entry name" value="Butyryl-CoA Dehydrogenase, subunit A, domain 3"/>
    <property type="match status" value="1"/>
</dbReference>
<feature type="binding site" evidence="4">
    <location>
        <position position="191"/>
    </location>
    <ligand>
        <name>FAD</name>
        <dbReference type="ChEBI" id="CHEBI:57692"/>
    </ligand>
</feature>
<dbReference type="PANTHER" id="PTHR36117:SF3">
    <property type="entry name" value="4-HYDROXYPHENYLACETATE 3-MONOOXYGENASE-RELATED"/>
    <property type="match status" value="1"/>
</dbReference>
<keyword evidence="1" id="KW-0285">Flavoprotein</keyword>
<accession>A0A923E610</accession>
<dbReference type="InterPro" id="IPR024674">
    <property type="entry name" value="HpaB/PvcC/4-BUDH_N"/>
</dbReference>
<dbReference type="InterPro" id="IPR024719">
    <property type="entry name" value="HpaB/PvcC/4-BUDH_C"/>
</dbReference>
<evidence type="ECO:0000256" key="4">
    <source>
        <dbReference type="PIRSR" id="PIRSR000331-2"/>
    </source>
</evidence>
<dbReference type="InterPro" id="IPR009100">
    <property type="entry name" value="AcylCoA_DH/oxidase_NM_dom_sf"/>
</dbReference>
<protein>
    <submittedName>
        <fullName evidence="7">4-hydroxybutyryl-CoA dehydratase</fullName>
    </submittedName>
</protein>
<comment type="caution">
    <text evidence="7">The sequence shown here is derived from an EMBL/GenBank/DDBJ whole genome shotgun (WGS) entry which is preliminary data.</text>
</comment>
<dbReference type="Pfam" id="PF11794">
    <property type="entry name" value="HpaB_N"/>
    <property type="match status" value="1"/>
</dbReference>
<evidence type="ECO:0000256" key="1">
    <source>
        <dbReference type="ARBA" id="ARBA00022630"/>
    </source>
</evidence>
<evidence type="ECO:0000259" key="5">
    <source>
        <dbReference type="Pfam" id="PF03241"/>
    </source>
</evidence>
<dbReference type="SUPFAM" id="SSF47203">
    <property type="entry name" value="Acyl-CoA dehydrogenase C-terminal domain-like"/>
    <property type="match status" value="1"/>
</dbReference>
<dbReference type="Gene3D" id="1.10.3140.10">
    <property type="entry name" value="4-hydroxybutyryl-coa dehydratase, domain 1"/>
    <property type="match status" value="1"/>
</dbReference>
<keyword evidence="8" id="KW-1185">Reference proteome</keyword>
<evidence type="ECO:0000313" key="8">
    <source>
        <dbReference type="Proteomes" id="UP000563151"/>
    </source>
</evidence>
<dbReference type="AlphaFoldDB" id="A0A923E610"/>
<reference evidence="7 8" key="1">
    <citation type="submission" date="2020-04" db="EMBL/GenBank/DDBJ databases">
        <title>Genomic insights into acetone-butanol-ethanol (ABE) fermentation by sequencing solventogenic clostridia strains.</title>
        <authorList>
            <person name="Brown S."/>
        </authorList>
    </citation>
    <scope>NUCLEOTIDE SEQUENCE [LARGE SCALE GENOMIC DNA]</scope>
    <source>
        <strain evidence="7 8">DJ011</strain>
    </source>
</reference>
<dbReference type="Proteomes" id="UP000563151">
    <property type="component" value="Unassembled WGS sequence"/>
</dbReference>
<evidence type="ECO:0000259" key="6">
    <source>
        <dbReference type="Pfam" id="PF11794"/>
    </source>
</evidence>
<dbReference type="Gene3D" id="2.40.110.10">
    <property type="entry name" value="Butyryl-CoA Dehydrogenase, subunit A, domain 2"/>
    <property type="match status" value="1"/>
</dbReference>
<dbReference type="PIRSF" id="PIRSF000331">
    <property type="entry name" value="HpaA_HpaB"/>
    <property type="match status" value="1"/>
</dbReference>
<dbReference type="GO" id="GO:0016627">
    <property type="term" value="F:oxidoreductase activity, acting on the CH-CH group of donors"/>
    <property type="evidence" value="ECO:0007669"/>
    <property type="project" value="InterPro"/>
</dbReference>
<dbReference type="InterPro" id="IPR046373">
    <property type="entry name" value="Acyl-CoA_Oxase/DH_mid-dom_sf"/>
</dbReference>
<sequence length="483" mass="53610">MALMTGEKYVESLRKLNLKIYMFGEKIENPVDNPVLRPSMNSVKMTYDLAQMPEYEDLMTTTSTLTGEKINRFCHIHNSAEDLIKKVKMQRLCGQKTAACFQRCVGMDAFNAEYSTTYEIDKAHGTNYHERFNKFLEYVQKNDLTVDGAMTDPKGDRGLSPSKQEDPDLYLRVVERRPDGVVVRGAKAHQTGICNSHEVLVMPTIAMRPEDKDYAISFSIPTDTEGVFMIIGRQSCDTRKLEKSADIDVGNKNFGGVEALTIFDNVFVPNERIFLNGETEFAGMLVERFAGYHRQSYGGCKVGVGDVLIGAAALAADYNGAAKASHIKDKLIEMTHLNETLYACGIACSAEGYKTESGNYIIDLLLANVCKQNVTRYPYEIARLAEDIAGGLMVTAPSEKDLRHEKIGPYVEKYLKGVASIPTENRLRILRLIENLTLGTAAVGYRTESMHGAGSPQAQRIMIARQGNLAHKKSLAKAIANIK</sequence>
<dbReference type="Pfam" id="PF03241">
    <property type="entry name" value="HpaB"/>
    <property type="match status" value="1"/>
</dbReference>